<dbReference type="InterPro" id="IPR032066">
    <property type="entry name" value="GP3_package"/>
</dbReference>
<evidence type="ECO:0000313" key="1">
    <source>
        <dbReference type="EMBL" id="SMC10313.1"/>
    </source>
</evidence>
<organism evidence="1 2">
    <name type="scientific">Roseovarius aestuarii</name>
    <dbReference type="NCBI Taxonomy" id="475083"/>
    <lineage>
        <taxon>Bacteria</taxon>
        <taxon>Pseudomonadati</taxon>
        <taxon>Pseudomonadota</taxon>
        <taxon>Alphaproteobacteria</taxon>
        <taxon>Rhodobacterales</taxon>
        <taxon>Roseobacteraceae</taxon>
        <taxon>Roseovarius</taxon>
    </lineage>
</organism>
<dbReference type="EMBL" id="FWXB01000001">
    <property type="protein sequence ID" value="SMC10313.1"/>
    <property type="molecule type" value="Genomic_DNA"/>
</dbReference>
<dbReference type="OrthoDB" id="8100717at2"/>
<dbReference type="AlphaFoldDB" id="A0A1X7BKZ5"/>
<gene>
    <name evidence="1" type="ORF">ROA7745_00119</name>
</gene>
<dbReference type="Pfam" id="PF16677">
    <property type="entry name" value="GP3_package"/>
    <property type="match status" value="1"/>
</dbReference>
<reference evidence="1 2" key="1">
    <citation type="submission" date="2017-03" db="EMBL/GenBank/DDBJ databases">
        <authorList>
            <person name="Afonso C.L."/>
            <person name="Miller P.J."/>
            <person name="Scott M.A."/>
            <person name="Spackman E."/>
            <person name="Goraichik I."/>
            <person name="Dimitrov K.M."/>
            <person name="Suarez D.L."/>
            <person name="Swayne D.E."/>
        </authorList>
    </citation>
    <scope>NUCLEOTIDE SEQUENCE [LARGE SCALE GENOMIC DNA]</scope>
    <source>
        <strain evidence="1 2">CECT 7745</strain>
    </source>
</reference>
<evidence type="ECO:0000313" key="2">
    <source>
        <dbReference type="Proteomes" id="UP000193224"/>
    </source>
</evidence>
<sequence length="189" mass="21622">MPDAIAQPSCRSPDGRFGEGNRFWQAREAHGRPPLFNDPEQLWNACCAYFHWVEDNPLRKHKTFVIKGKVVTVEIAKMRAMTILGLCNFLGITNGTWVEWRKKRTDLSEIIARVETVIWCQKFEGAAAGLLNARIINRELGNSAKRRHANLDEQSFKPNRITNSEIVERLKIFLNKGKSELAESWSTPT</sequence>
<dbReference type="Proteomes" id="UP000193224">
    <property type="component" value="Unassembled WGS sequence"/>
</dbReference>
<dbReference type="Gene3D" id="1.10.132.80">
    <property type="match status" value="1"/>
</dbReference>
<proteinExistence type="predicted"/>
<name>A0A1X7BKZ5_9RHOB</name>
<evidence type="ECO:0008006" key="3">
    <source>
        <dbReference type="Google" id="ProtNLM"/>
    </source>
</evidence>
<keyword evidence="2" id="KW-1185">Reference proteome</keyword>
<dbReference type="RefSeq" id="WP_085798296.1">
    <property type="nucleotide sequence ID" value="NZ_FWXB01000001.1"/>
</dbReference>
<accession>A0A1X7BKZ5</accession>
<protein>
    <recommendedName>
        <fullName evidence="3">DNA-packaging protein</fullName>
    </recommendedName>
</protein>